<dbReference type="AlphaFoldDB" id="A0A1F6CY71"/>
<dbReference type="Gene3D" id="3.30.2310.20">
    <property type="entry name" value="RelE-like"/>
    <property type="match status" value="1"/>
</dbReference>
<evidence type="ECO:0000313" key="4">
    <source>
        <dbReference type="Proteomes" id="UP000178606"/>
    </source>
</evidence>
<proteinExistence type="inferred from homology"/>
<sequence>MYEVRILDAAARELAQIDKPVGRRIVARIRWLAENLDNIKLEALTGNLSGLYKLRAGDYRILYEVLQEEQTIVVHKIGHRREIYRRR</sequence>
<name>A0A1F6CY71_HANXR</name>
<dbReference type="SUPFAM" id="SSF143011">
    <property type="entry name" value="RelE-like"/>
    <property type="match status" value="1"/>
</dbReference>
<dbReference type="InterPro" id="IPR035093">
    <property type="entry name" value="RelE/ParE_toxin_dom_sf"/>
</dbReference>
<dbReference type="PANTHER" id="PTHR35601">
    <property type="entry name" value="TOXIN RELE"/>
    <property type="match status" value="1"/>
</dbReference>
<dbReference type="EMBL" id="MFKF01000112">
    <property type="protein sequence ID" value="OGG54116.1"/>
    <property type="molecule type" value="Genomic_DNA"/>
</dbReference>
<dbReference type="NCBIfam" id="TIGR02385">
    <property type="entry name" value="RelE_StbE"/>
    <property type="match status" value="1"/>
</dbReference>
<comment type="caution">
    <text evidence="3">The sequence shown here is derived from an EMBL/GenBank/DDBJ whole genome shotgun (WGS) entry which is preliminary data.</text>
</comment>
<dbReference type="PANTHER" id="PTHR35601:SF1">
    <property type="entry name" value="TOXIN RELE"/>
    <property type="match status" value="1"/>
</dbReference>
<gene>
    <name evidence="3" type="ORF">A3F84_09960</name>
</gene>
<organism evidence="3 4">
    <name type="scientific">Handelsmanbacteria sp. (strain RIFCSPLOWO2_12_FULL_64_10)</name>
    <dbReference type="NCBI Taxonomy" id="1817868"/>
    <lineage>
        <taxon>Bacteria</taxon>
        <taxon>Candidatus Handelsmaniibacteriota</taxon>
    </lineage>
</organism>
<dbReference type="Proteomes" id="UP000178606">
    <property type="component" value="Unassembled WGS sequence"/>
</dbReference>
<protein>
    <submittedName>
        <fullName evidence="3">Addiction module antitoxin</fullName>
    </submittedName>
</protein>
<keyword evidence="2" id="KW-1277">Toxin-antitoxin system</keyword>
<evidence type="ECO:0000256" key="2">
    <source>
        <dbReference type="ARBA" id="ARBA00022649"/>
    </source>
</evidence>
<dbReference type="InterPro" id="IPR007712">
    <property type="entry name" value="RelE/ParE_toxin"/>
</dbReference>
<evidence type="ECO:0000313" key="3">
    <source>
        <dbReference type="EMBL" id="OGG54116.1"/>
    </source>
</evidence>
<dbReference type="Pfam" id="PF05016">
    <property type="entry name" value="ParE_toxin"/>
    <property type="match status" value="1"/>
</dbReference>
<reference evidence="3 4" key="1">
    <citation type="journal article" date="2016" name="Nat. Commun.">
        <title>Thousands of microbial genomes shed light on interconnected biogeochemical processes in an aquifer system.</title>
        <authorList>
            <person name="Anantharaman K."/>
            <person name="Brown C.T."/>
            <person name="Hug L.A."/>
            <person name="Sharon I."/>
            <person name="Castelle C.J."/>
            <person name="Probst A.J."/>
            <person name="Thomas B.C."/>
            <person name="Singh A."/>
            <person name="Wilkins M.J."/>
            <person name="Karaoz U."/>
            <person name="Brodie E.L."/>
            <person name="Williams K.H."/>
            <person name="Hubbard S.S."/>
            <person name="Banfield J.F."/>
        </authorList>
    </citation>
    <scope>NUCLEOTIDE SEQUENCE [LARGE SCALE GENOMIC DNA]</scope>
    <source>
        <strain evidence="4">RIFCSPLOWO2_12_FULL_64_10</strain>
    </source>
</reference>
<comment type="similarity">
    <text evidence="1">Belongs to the RelE toxin family.</text>
</comment>
<accession>A0A1F6CY71</accession>
<evidence type="ECO:0000256" key="1">
    <source>
        <dbReference type="ARBA" id="ARBA00006226"/>
    </source>
</evidence>